<dbReference type="PANTHER" id="PTHR43649">
    <property type="entry name" value="ARABINOSE-BINDING PROTEIN-RELATED"/>
    <property type="match status" value="1"/>
</dbReference>
<dbReference type="EMBL" id="SLUN01000040">
    <property type="protein sequence ID" value="TCL58792.1"/>
    <property type="molecule type" value="Genomic_DNA"/>
</dbReference>
<feature type="signal peptide" evidence="1">
    <location>
        <begin position="1"/>
        <end position="26"/>
    </location>
</feature>
<keyword evidence="3" id="KW-1185">Reference proteome</keyword>
<keyword evidence="2" id="KW-0762">Sugar transport</keyword>
<dbReference type="Proteomes" id="UP000295008">
    <property type="component" value="Unassembled WGS sequence"/>
</dbReference>
<dbReference type="OrthoDB" id="2544341at2"/>
<gene>
    <name evidence="2" type="ORF">EDC14_10406</name>
</gene>
<evidence type="ECO:0000256" key="1">
    <source>
        <dbReference type="SAM" id="SignalP"/>
    </source>
</evidence>
<evidence type="ECO:0000313" key="2">
    <source>
        <dbReference type="EMBL" id="TCL58792.1"/>
    </source>
</evidence>
<comment type="caution">
    <text evidence="2">The sequence shown here is derived from an EMBL/GenBank/DDBJ whole genome shotgun (WGS) entry which is preliminary data.</text>
</comment>
<reference evidence="2 3" key="1">
    <citation type="submission" date="2019-03" db="EMBL/GenBank/DDBJ databases">
        <title>Genomic Encyclopedia of Type Strains, Phase IV (KMG-IV): sequencing the most valuable type-strain genomes for metagenomic binning, comparative biology and taxonomic classification.</title>
        <authorList>
            <person name="Goeker M."/>
        </authorList>
    </citation>
    <scope>NUCLEOTIDE SEQUENCE [LARGE SCALE GENOMIC DNA]</scope>
    <source>
        <strain evidence="2 3">LX-B</strain>
    </source>
</reference>
<keyword evidence="1" id="KW-0732">Signal</keyword>
<dbReference type="InterPro" id="IPR006059">
    <property type="entry name" value="SBP"/>
</dbReference>
<name>A0A4R1R0I3_HYDET</name>
<dbReference type="AlphaFoldDB" id="A0A4R1R0I3"/>
<dbReference type="Gene3D" id="3.40.190.10">
    <property type="entry name" value="Periplasmic binding protein-like II"/>
    <property type="match status" value="2"/>
</dbReference>
<dbReference type="PANTHER" id="PTHR43649:SF12">
    <property type="entry name" value="DIACETYLCHITOBIOSE BINDING PROTEIN DASA"/>
    <property type="match status" value="1"/>
</dbReference>
<dbReference type="InterPro" id="IPR050490">
    <property type="entry name" value="Bact_solute-bd_prot1"/>
</dbReference>
<sequence length="431" mass="47015">MQKKGWSLFLVALFIAVSVTAPLALAAPKTLTFWHYMVDRKDLMENFAKEYEKAAGIKVDVQLFPGDQDVERKMEAAIQAGTAPDIYTTNGSGDPVKIEAKSRWIKAGGMLNLDKYVSGAWRSNYIASLLGNISFAKGNPYGVEPGLYGLPLDSVNMQFLYNKELFQKAGLNPEQPPATMTQFLAACKKLRAAGITPFAAGFGTWLGISLWEVYAWNIMGETGMVAAQNQGKRLTDPNWIKTFQVFTAMRDAGVYADGVATWDNPDAERLFAQEKCAILYDGSWGIGVVKATNPGLVPKIGAMLPPSAGKHRVYIQGGYGVVLAVNAASPNRENAVKFLEWLTAPAQQARYAKETFNLPASSAVTKQVKLEGAVGQFADDAGRIIPNILKSRGNEVDTQITRGIQSIILKQKTPKQVVQEVNRAWEAASLK</sequence>
<proteinExistence type="predicted"/>
<feature type="chain" id="PRO_5020717456" evidence="1">
    <location>
        <begin position="27"/>
        <end position="431"/>
    </location>
</feature>
<accession>A0A4R1R0I3</accession>
<evidence type="ECO:0000313" key="3">
    <source>
        <dbReference type="Proteomes" id="UP000295008"/>
    </source>
</evidence>
<dbReference type="RefSeq" id="WP_132016646.1">
    <property type="nucleotide sequence ID" value="NZ_SLUN01000040.1"/>
</dbReference>
<organism evidence="2 3">
    <name type="scientific">Hydrogenispora ethanolica</name>
    <dbReference type="NCBI Taxonomy" id="1082276"/>
    <lineage>
        <taxon>Bacteria</taxon>
        <taxon>Bacillati</taxon>
        <taxon>Bacillota</taxon>
        <taxon>Hydrogenispora</taxon>
    </lineage>
</organism>
<protein>
    <submittedName>
        <fullName evidence="2">Multiple sugar transport system substrate-binding protein/raffinose/stachyose/melibiose transport system substrate-binding protein</fullName>
    </submittedName>
</protein>
<keyword evidence="2" id="KW-0813">Transport</keyword>
<dbReference type="SUPFAM" id="SSF53850">
    <property type="entry name" value="Periplasmic binding protein-like II"/>
    <property type="match status" value="1"/>
</dbReference>
<dbReference type="Pfam" id="PF01547">
    <property type="entry name" value="SBP_bac_1"/>
    <property type="match status" value="1"/>
</dbReference>